<accession>A0A1Y3BMA3</accession>
<proteinExistence type="predicted"/>
<dbReference type="OrthoDB" id="6430759at2759"/>
<dbReference type="EMBL" id="MUJZ01010206">
    <property type="protein sequence ID" value="OTF82100.1"/>
    <property type="molecule type" value="Genomic_DNA"/>
</dbReference>
<evidence type="ECO:0000313" key="2">
    <source>
        <dbReference type="Proteomes" id="UP000194236"/>
    </source>
</evidence>
<keyword evidence="2" id="KW-1185">Reference proteome</keyword>
<reference evidence="1 2" key="1">
    <citation type="submission" date="2017-03" db="EMBL/GenBank/DDBJ databases">
        <title>Genome Survey of Euroglyphus maynei.</title>
        <authorList>
            <person name="Arlian L.G."/>
            <person name="Morgan M.S."/>
            <person name="Rider S.D."/>
        </authorList>
    </citation>
    <scope>NUCLEOTIDE SEQUENCE [LARGE SCALE GENOMIC DNA]</scope>
    <source>
        <strain evidence="1">Arlian Lab</strain>
        <tissue evidence="1">Whole body</tissue>
    </source>
</reference>
<feature type="non-terminal residue" evidence="1">
    <location>
        <position position="1"/>
    </location>
</feature>
<comment type="caution">
    <text evidence="1">The sequence shown here is derived from an EMBL/GenBank/DDBJ whole genome shotgun (WGS) entry which is preliminary data.</text>
</comment>
<sequence>WFEPTDLNLIDKLFQIDSENFDAIKFLSPNFNELQAIYEILTGGHRKHSTIKSSINRDKLSSAELIEIVDEYGRELFRHFSGLHSIIVTVDKHGIIYVGPDDALDRTMILGPNSNLYNDDDDKKV</sequence>
<dbReference type="Proteomes" id="UP000194236">
    <property type="component" value="Unassembled WGS sequence"/>
</dbReference>
<organism evidence="1 2">
    <name type="scientific">Euroglyphus maynei</name>
    <name type="common">Mayne's house dust mite</name>
    <dbReference type="NCBI Taxonomy" id="6958"/>
    <lineage>
        <taxon>Eukaryota</taxon>
        <taxon>Metazoa</taxon>
        <taxon>Ecdysozoa</taxon>
        <taxon>Arthropoda</taxon>
        <taxon>Chelicerata</taxon>
        <taxon>Arachnida</taxon>
        <taxon>Acari</taxon>
        <taxon>Acariformes</taxon>
        <taxon>Sarcoptiformes</taxon>
        <taxon>Astigmata</taxon>
        <taxon>Psoroptidia</taxon>
        <taxon>Analgoidea</taxon>
        <taxon>Pyroglyphidae</taxon>
        <taxon>Pyroglyphinae</taxon>
        <taxon>Euroglyphus</taxon>
    </lineage>
</organism>
<evidence type="ECO:0000313" key="1">
    <source>
        <dbReference type="EMBL" id="OTF82100.1"/>
    </source>
</evidence>
<protein>
    <submittedName>
        <fullName evidence="1">Uncharacterized protein</fullName>
    </submittedName>
</protein>
<dbReference type="AlphaFoldDB" id="A0A1Y3BMA3"/>
<gene>
    <name evidence="1" type="ORF">BLA29_012248</name>
</gene>
<name>A0A1Y3BMA3_EURMA</name>